<dbReference type="PROSITE" id="PS50045">
    <property type="entry name" value="SIGMA54_INTERACT_4"/>
    <property type="match status" value="1"/>
</dbReference>
<dbReference type="RefSeq" id="WP_133212429.1">
    <property type="nucleotide sequence ID" value="NZ_SMSE01000002.1"/>
</dbReference>
<keyword evidence="3" id="KW-0805">Transcription regulation</keyword>
<dbReference type="InterPro" id="IPR025943">
    <property type="entry name" value="Sigma_54_int_dom_ATP-bd_2"/>
</dbReference>
<gene>
    <name evidence="7" type="primary">pspF</name>
    <name evidence="7" type="ORF">E2F43_10655</name>
</gene>
<dbReference type="PANTHER" id="PTHR32071:SF38">
    <property type="entry name" value="PSP OPERON TRANSCRIPTIONAL ACTIVATOR"/>
    <property type="match status" value="1"/>
</dbReference>
<dbReference type="SUPFAM" id="SSF46689">
    <property type="entry name" value="Homeodomain-like"/>
    <property type="match status" value="1"/>
</dbReference>
<evidence type="ECO:0000313" key="8">
    <source>
        <dbReference type="Proteomes" id="UP000295554"/>
    </source>
</evidence>
<dbReference type="Gene3D" id="1.10.10.60">
    <property type="entry name" value="Homeodomain-like"/>
    <property type="match status" value="1"/>
</dbReference>
<dbReference type="GO" id="GO:0006355">
    <property type="term" value="P:regulation of DNA-templated transcription"/>
    <property type="evidence" value="ECO:0007669"/>
    <property type="project" value="InterPro"/>
</dbReference>
<keyword evidence="8" id="KW-1185">Reference proteome</keyword>
<dbReference type="InterPro" id="IPR058031">
    <property type="entry name" value="AAA_lid_NorR"/>
</dbReference>
<dbReference type="OrthoDB" id="9804019at2"/>
<evidence type="ECO:0000313" key="7">
    <source>
        <dbReference type="EMBL" id="TDG13949.1"/>
    </source>
</evidence>
<dbReference type="AlphaFoldDB" id="A0A4R5LSQ1"/>
<keyword evidence="5" id="KW-0804">Transcription</keyword>
<dbReference type="CDD" id="cd00009">
    <property type="entry name" value="AAA"/>
    <property type="match status" value="1"/>
</dbReference>
<dbReference type="FunFam" id="3.40.50.300:FF:000006">
    <property type="entry name" value="DNA-binding transcriptional regulator NtrC"/>
    <property type="match status" value="1"/>
</dbReference>
<accession>A0A4R5LSQ1</accession>
<dbReference type="InterPro" id="IPR002078">
    <property type="entry name" value="Sigma_54_int"/>
</dbReference>
<evidence type="ECO:0000256" key="1">
    <source>
        <dbReference type="ARBA" id="ARBA00022741"/>
    </source>
</evidence>
<dbReference type="PROSITE" id="PS00688">
    <property type="entry name" value="SIGMA54_INTERACT_3"/>
    <property type="match status" value="1"/>
</dbReference>
<feature type="domain" description="Sigma-54 factor interaction" evidence="6">
    <location>
        <begin position="8"/>
        <end position="238"/>
    </location>
</feature>
<dbReference type="InterPro" id="IPR025944">
    <property type="entry name" value="Sigma_54_int_dom_CS"/>
</dbReference>
<keyword evidence="1" id="KW-0547">Nucleotide-binding</keyword>
<dbReference type="Pfam" id="PF25601">
    <property type="entry name" value="AAA_lid_14"/>
    <property type="match status" value="1"/>
</dbReference>
<dbReference type="SMART" id="SM00382">
    <property type="entry name" value="AAA"/>
    <property type="match status" value="1"/>
</dbReference>
<evidence type="ECO:0000256" key="4">
    <source>
        <dbReference type="ARBA" id="ARBA00023125"/>
    </source>
</evidence>
<dbReference type="PROSITE" id="PS00676">
    <property type="entry name" value="SIGMA54_INTERACT_2"/>
    <property type="match status" value="1"/>
</dbReference>
<dbReference type="InterPro" id="IPR014317">
    <property type="entry name" value="Transcription_activator_PspF"/>
</dbReference>
<dbReference type="Gene3D" id="1.10.8.60">
    <property type="match status" value="1"/>
</dbReference>
<dbReference type="InterPro" id="IPR002197">
    <property type="entry name" value="HTH_Fis"/>
</dbReference>
<name>A0A4R5LSQ1_9GAMM</name>
<evidence type="ECO:0000256" key="3">
    <source>
        <dbReference type="ARBA" id="ARBA00023015"/>
    </source>
</evidence>
<dbReference type="InterPro" id="IPR009057">
    <property type="entry name" value="Homeodomain-like_sf"/>
</dbReference>
<evidence type="ECO:0000256" key="2">
    <source>
        <dbReference type="ARBA" id="ARBA00022840"/>
    </source>
</evidence>
<dbReference type="GO" id="GO:0043565">
    <property type="term" value="F:sequence-specific DNA binding"/>
    <property type="evidence" value="ECO:0007669"/>
    <property type="project" value="InterPro"/>
</dbReference>
<sequence>MKRPTESIIGNSAALALSLERISQLAPIQRPVLVVGERGTGKELAADRIHFLSSRWDAPLLKTNCAALADALLESELFGHEQGAFTGATRAHKGRFERADGGTLFLDELATMSLRLQEKLLRLIEYGEFERLGGQQTLQVDVRVVAATNADLPALAKAGKFRPDLLDRLSFDVVHLPALRQRPEDIPELAQHFAVQMSAELGWELFQGFTDEAMQTLCRHPWPGNIRELKNAVERSLYRWEDNTTPVAEIILDPFANPYATVTGPAPVQLPGPDQPGPEITDFNAHMDSVEKALLQDTLTRHGHHQRHTAEALGLSYDQMRGLVRKHGLSRRQRRTQAS</sequence>
<dbReference type="Pfam" id="PF02954">
    <property type="entry name" value="HTH_8"/>
    <property type="match status" value="1"/>
</dbReference>
<organism evidence="7 8">
    <name type="scientific">Seongchinamella unica</name>
    <dbReference type="NCBI Taxonomy" id="2547392"/>
    <lineage>
        <taxon>Bacteria</taxon>
        <taxon>Pseudomonadati</taxon>
        <taxon>Pseudomonadota</taxon>
        <taxon>Gammaproteobacteria</taxon>
        <taxon>Cellvibrionales</taxon>
        <taxon>Halieaceae</taxon>
        <taxon>Seongchinamella</taxon>
    </lineage>
</organism>
<keyword evidence="4" id="KW-0238">DNA-binding</keyword>
<dbReference type="Gene3D" id="3.40.50.300">
    <property type="entry name" value="P-loop containing nucleotide triphosphate hydrolases"/>
    <property type="match status" value="1"/>
</dbReference>
<protein>
    <submittedName>
        <fullName evidence="7">Phage shock protein operon transcriptional activator</fullName>
    </submittedName>
</protein>
<dbReference type="SUPFAM" id="SSF52540">
    <property type="entry name" value="P-loop containing nucleoside triphosphate hydrolases"/>
    <property type="match status" value="1"/>
</dbReference>
<dbReference type="Pfam" id="PF00158">
    <property type="entry name" value="Sigma54_activat"/>
    <property type="match status" value="1"/>
</dbReference>
<comment type="caution">
    <text evidence="7">The sequence shown here is derived from an EMBL/GenBank/DDBJ whole genome shotgun (WGS) entry which is preliminary data.</text>
</comment>
<dbReference type="NCBIfam" id="TIGR02974">
    <property type="entry name" value="phageshock_pspF"/>
    <property type="match status" value="1"/>
</dbReference>
<evidence type="ECO:0000259" key="6">
    <source>
        <dbReference type="PROSITE" id="PS50045"/>
    </source>
</evidence>
<dbReference type="Proteomes" id="UP000295554">
    <property type="component" value="Unassembled WGS sequence"/>
</dbReference>
<dbReference type="PANTHER" id="PTHR32071">
    <property type="entry name" value="TRANSCRIPTIONAL REGULATORY PROTEIN"/>
    <property type="match status" value="1"/>
</dbReference>
<keyword evidence="2" id="KW-0067">ATP-binding</keyword>
<proteinExistence type="predicted"/>
<dbReference type="InterPro" id="IPR027417">
    <property type="entry name" value="P-loop_NTPase"/>
</dbReference>
<dbReference type="GO" id="GO:0005524">
    <property type="term" value="F:ATP binding"/>
    <property type="evidence" value="ECO:0007669"/>
    <property type="project" value="UniProtKB-KW"/>
</dbReference>
<reference evidence="7 8" key="1">
    <citation type="submission" date="2019-03" db="EMBL/GenBank/DDBJ databases">
        <title>Seongchinamella monodicae gen. nov., sp. nov., a novel member of the Gammaproteobacteria isolated from a tidal mudflat of beach.</title>
        <authorList>
            <person name="Yang H.G."/>
            <person name="Kang J.W."/>
            <person name="Lee S.D."/>
        </authorList>
    </citation>
    <scope>NUCLEOTIDE SEQUENCE [LARGE SCALE GENOMIC DNA]</scope>
    <source>
        <strain evidence="7 8">GH4-78</strain>
    </source>
</reference>
<evidence type="ECO:0000256" key="5">
    <source>
        <dbReference type="ARBA" id="ARBA00023163"/>
    </source>
</evidence>
<dbReference type="InterPro" id="IPR003593">
    <property type="entry name" value="AAA+_ATPase"/>
</dbReference>
<dbReference type="EMBL" id="SMSE01000002">
    <property type="protein sequence ID" value="TDG13949.1"/>
    <property type="molecule type" value="Genomic_DNA"/>
</dbReference>